<feature type="repeat" description="TPR" evidence="3">
    <location>
        <begin position="275"/>
        <end position="308"/>
    </location>
</feature>
<organism evidence="5 6">
    <name type="scientific">Candidatus Saccharicenans subterraneus</name>
    <dbReference type="NCBI Taxonomy" id="2508984"/>
    <lineage>
        <taxon>Bacteria</taxon>
        <taxon>Candidatus Aminicenantota</taxon>
        <taxon>Candidatus Aminicenantia</taxon>
        <taxon>Candidatus Aminicenantales</taxon>
        <taxon>Candidatus Saccharicenantaceae</taxon>
        <taxon>Candidatus Saccharicenans</taxon>
    </lineage>
</organism>
<dbReference type="InterPro" id="IPR008969">
    <property type="entry name" value="CarboxyPept-like_regulatory"/>
</dbReference>
<feature type="repeat" description="TPR" evidence="3">
    <location>
        <begin position="131"/>
        <end position="164"/>
    </location>
</feature>
<dbReference type="Pfam" id="PF13620">
    <property type="entry name" value="CarboxypepD_reg"/>
    <property type="match status" value="1"/>
</dbReference>
<dbReference type="Gene3D" id="2.60.40.1120">
    <property type="entry name" value="Carboxypeptidase-like, regulatory domain"/>
    <property type="match status" value="1"/>
</dbReference>
<dbReference type="SUPFAM" id="SSF49464">
    <property type="entry name" value="Carboxypeptidase regulatory domain-like"/>
    <property type="match status" value="1"/>
</dbReference>
<accession>A0A3E2BPK0</accession>
<dbReference type="PROSITE" id="PS50293">
    <property type="entry name" value="TPR_REGION"/>
    <property type="match status" value="1"/>
</dbReference>
<sequence>MKKNHYRFLTILLAIFFLSQTMALAQAGRGVGRLGGVVLDNNDKPVVGARLVLTYVQDAGGGLKLEATTNKKGEWSFIGLGSGRWSLMVSAEGFAPATQEVTVSQLEKNPRITIKLQKASGGVSIIQDQASLELLDQGNEFFKEGKYDTALAMFEQFYEKNPSAYQILLNIGDCYREKGETEKAMEYYNLVMEKAKSDLSMGVNMTAKALAAIGLLYLKQDNLEEATRYFKQSVDTAPQDEVVAFNVGEVFFTNQKLDEAERYFKMAFSIKPDWPEPYLKLGYVALNKNDMPAAVEYFEKFLKLEPQDSPRVAMVQQILQAIKK</sequence>
<proteinExistence type="predicted"/>
<dbReference type="AlphaFoldDB" id="A0A3E2BPK0"/>
<evidence type="ECO:0000313" key="6">
    <source>
        <dbReference type="Proteomes" id="UP000257323"/>
    </source>
</evidence>
<dbReference type="InterPro" id="IPR019734">
    <property type="entry name" value="TPR_rpt"/>
</dbReference>
<gene>
    <name evidence="5" type="ORF">OP8BY_1306</name>
</gene>
<keyword evidence="2 3" id="KW-0802">TPR repeat</keyword>
<feature type="repeat" description="TPR" evidence="3">
    <location>
        <begin position="165"/>
        <end position="198"/>
    </location>
</feature>
<dbReference type="Proteomes" id="UP000257323">
    <property type="component" value="Unassembled WGS sequence"/>
</dbReference>
<evidence type="ECO:0000313" key="5">
    <source>
        <dbReference type="EMBL" id="RFT16693.1"/>
    </source>
</evidence>
<evidence type="ECO:0000256" key="1">
    <source>
        <dbReference type="ARBA" id="ARBA00022737"/>
    </source>
</evidence>
<keyword evidence="4" id="KW-0732">Signal</keyword>
<dbReference type="PANTHER" id="PTHR45586:SF1">
    <property type="entry name" value="LIPOPOLYSACCHARIDE ASSEMBLY PROTEIN B"/>
    <property type="match status" value="1"/>
</dbReference>
<protein>
    <submittedName>
        <fullName evidence="5">Uncharacterized protein</fullName>
    </submittedName>
</protein>
<dbReference type="Pfam" id="PF13181">
    <property type="entry name" value="TPR_8"/>
    <property type="match status" value="1"/>
</dbReference>
<evidence type="ECO:0000256" key="3">
    <source>
        <dbReference type="PROSITE-ProRule" id="PRU00339"/>
    </source>
</evidence>
<dbReference type="SMART" id="SM00028">
    <property type="entry name" value="TPR"/>
    <property type="match status" value="5"/>
</dbReference>
<feature type="repeat" description="TPR" evidence="3">
    <location>
        <begin position="207"/>
        <end position="240"/>
    </location>
</feature>
<feature type="signal peptide" evidence="4">
    <location>
        <begin position="1"/>
        <end position="27"/>
    </location>
</feature>
<dbReference type="InterPro" id="IPR011990">
    <property type="entry name" value="TPR-like_helical_dom_sf"/>
</dbReference>
<keyword evidence="1" id="KW-0677">Repeat</keyword>
<comment type="caution">
    <text evidence="5">The sequence shown here is derived from an EMBL/GenBank/DDBJ whole genome shotgun (WGS) entry which is preliminary data.</text>
</comment>
<dbReference type="Gene3D" id="1.25.40.10">
    <property type="entry name" value="Tetratricopeptide repeat domain"/>
    <property type="match status" value="2"/>
</dbReference>
<dbReference type="InterPro" id="IPR051012">
    <property type="entry name" value="CellSynth/LPSAsmb/PSIAsmb"/>
</dbReference>
<dbReference type="EMBL" id="QUAH01000002">
    <property type="protein sequence ID" value="RFT16693.1"/>
    <property type="molecule type" value="Genomic_DNA"/>
</dbReference>
<dbReference type="Pfam" id="PF13432">
    <property type="entry name" value="TPR_16"/>
    <property type="match status" value="2"/>
</dbReference>
<dbReference type="PROSITE" id="PS50005">
    <property type="entry name" value="TPR"/>
    <property type="match status" value="5"/>
</dbReference>
<name>A0A3E2BPK0_9BACT</name>
<reference evidence="5 6" key="1">
    <citation type="submission" date="2018-08" db="EMBL/GenBank/DDBJ databases">
        <title>Genome analysis of the thermophilic bacterium of the candidate phylum Aminicenantes from deep subsurface aquifer revealed its physiology and ecological role.</title>
        <authorList>
            <person name="Kadnikov V.V."/>
            <person name="Mardanov A.V."/>
            <person name="Beletsky A.V."/>
            <person name="Karnachuk O.V."/>
            <person name="Ravin N.V."/>
        </authorList>
    </citation>
    <scope>NUCLEOTIDE SEQUENCE [LARGE SCALE GENOMIC DNA]</scope>
    <source>
        <strain evidence="5">BY38</strain>
    </source>
</reference>
<dbReference type="SUPFAM" id="SSF48452">
    <property type="entry name" value="TPR-like"/>
    <property type="match status" value="1"/>
</dbReference>
<feature type="repeat" description="TPR" evidence="3">
    <location>
        <begin position="241"/>
        <end position="274"/>
    </location>
</feature>
<dbReference type="PANTHER" id="PTHR45586">
    <property type="entry name" value="TPR REPEAT-CONTAINING PROTEIN PA4667"/>
    <property type="match status" value="1"/>
</dbReference>
<feature type="chain" id="PRO_5017585000" evidence="4">
    <location>
        <begin position="28"/>
        <end position="324"/>
    </location>
</feature>
<evidence type="ECO:0000256" key="2">
    <source>
        <dbReference type="ARBA" id="ARBA00022803"/>
    </source>
</evidence>
<evidence type="ECO:0000256" key="4">
    <source>
        <dbReference type="SAM" id="SignalP"/>
    </source>
</evidence>